<evidence type="ECO:0000313" key="2">
    <source>
        <dbReference type="EMBL" id="KAL3826605.1"/>
    </source>
</evidence>
<dbReference type="AlphaFoldDB" id="A0ABD3SQ98"/>
<accession>A0ABD3SQ98</accession>
<keyword evidence="1" id="KW-1133">Transmembrane helix</keyword>
<reference evidence="2 3" key="1">
    <citation type="submission" date="2024-10" db="EMBL/GenBank/DDBJ databases">
        <title>Updated reference genomes for cyclostephanoid diatoms.</title>
        <authorList>
            <person name="Roberts W.R."/>
            <person name="Alverson A.J."/>
        </authorList>
    </citation>
    <scope>NUCLEOTIDE SEQUENCE [LARGE SCALE GENOMIC DNA]</scope>
    <source>
        <strain evidence="2 3">AJA228-03</strain>
    </source>
</reference>
<keyword evidence="1" id="KW-0812">Transmembrane</keyword>
<evidence type="ECO:0000256" key="1">
    <source>
        <dbReference type="SAM" id="Phobius"/>
    </source>
</evidence>
<dbReference type="EMBL" id="JALLPB020000018">
    <property type="protein sequence ID" value="KAL3826605.1"/>
    <property type="molecule type" value="Genomic_DNA"/>
</dbReference>
<evidence type="ECO:0000313" key="3">
    <source>
        <dbReference type="Proteomes" id="UP001530377"/>
    </source>
</evidence>
<keyword evidence="3" id="KW-1185">Reference proteome</keyword>
<keyword evidence="1" id="KW-0472">Membrane</keyword>
<sequence>MLTRNPISTQGSAYYELPPIFVHTVQFLKHFFLFFLLPIAAVVLSALVAAALVRMVQRALFARFASPEELLEDALRQLKKTDNSVRSKYGPSAAYRREKALDILRLVIRKRPESIRPYIVLGTELLYRHINGGAGRNERISTHRVKSTYDARLIRRGAQITEAPQLAECKQIIERGLLLDPNNESLLTLQGELRLVNEYGLHGAQTRMIKIGRLDWMDG</sequence>
<name>A0ABD3SQ98_9STRA</name>
<comment type="caution">
    <text evidence="2">The sequence shown here is derived from an EMBL/GenBank/DDBJ whole genome shotgun (WGS) entry which is preliminary data.</text>
</comment>
<dbReference type="Proteomes" id="UP001530377">
    <property type="component" value="Unassembled WGS sequence"/>
</dbReference>
<proteinExistence type="predicted"/>
<organism evidence="2 3">
    <name type="scientific">Cyclostephanos tholiformis</name>
    <dbReference type="NCBI Taxonomy" id="382380"/>
    <lineage>
        <taxon>Eukaryota</taxon>
        <taxon>Sar</taxon>
        <taxon>Stramenopiles</taxon>
        <taxon>Ochrophyta</taxon>
        <taxon>Bacillariophyta</taxon>
        <taxon>Coscinodiscophyceae</taxon>
        <taxon>Thalassiosirophycidae</taxon>
        <taxon>Stephanodiscales</taxon>
        <taxon>Stephanodiscaceae</taxon>
        <taxon>Cyclostephanos</taxon>
    </lineage>
</organism>
<gene>
    <name evidence="2" type="ORF">ACHAXA_010530</name>
</gene>
<feature type="transmembrane region" description="Helical" evidence="1">
    <location>
        <begin position="31"/>
        <end position="53"/>
    </location>
</feature>
<protein>
    <submittedName>
        <fullName evidence="2">Uncharacterized protein</fullName>
    </submittedName>
</protein>